<comment type="caution">
    <text evidence="2">The sequence shown here is derived from an EMBL/GenBank/DDBJ whole genome shotgun (WGS) entry which is preliminary data.</text>
</comment>
<protein>
    <submittedName>
        <fullName evidence="2">Uncharacterized protein</fullName>
    </submittedName>
</protein>
<dbReference type="Proteomes" id="UP001171687">
    <property type="component" value="Unassembled WGS sequence"/>
</dbReference>
<evidence type="ECO:0000313" key="2">
    <source>
        <dbReference type="EMBL" id="MDN4532156.1"/>
    </source>
</evidence>
<reference evidence="2" key="1">
    <citation type="submission" date="2023-07" db="EMBL/GenBank/DDBJ databases">
        <title>Evaluation of the beneficial properties of pineapple isolates.</title>
        <authorList>
            <person name="Adefiranye O."/>
        </authorList>
    </citation>
    <scope>NUCLEOTIDE SEQUENCE</scope>
    <source>
        <strain evidence="2">PAPLE_T1</strain>
    </source>
</reference>
<evidence type="ECO:0000256" key="1">
    <source>
        <dbReference type="SAM" id="Phobius"/>
    </source>
</evidence>
<feature type="transmembrane region" description="Helical" evidence="1">
    <location>
        <begin position="151"/>
        <end position="170"/>
    </location>
</feature>
<dbReference type="AlphaFoldDB" id="A0AAW7M7Z7"/>
<gene>
    <name evidence="2" type="ORF">QYH67_00945</name>
</gene>
<proteinExistence type="predicted"/>
<dbReference type="RefSeq" id="WP_191962520.1">
    <property type="nucleotide sequence ID" value="NZ_CAKZJA010000021.1"/>
</dbReference>
<sequence>MVFSPDKVTKKIRNLHKTNIEKAFDIEAPILKLRVSEFKVRNFKANLFSENIFQKFKELSNFPEDEILKAQDILSNLNIKFVISSTSVEPIDTSHPIKHKQHSCDHNSSQRVIGINHVKNSSKFFIENVSLSLSANIIWDSMLKLYNNESLNFPFYTWVLFILFVCYLLAQDSSS</sequence>
<name>A0AAW7M7Z7_9STAP</name>
<accession>A0AAW7M7Z7</accession>
<keyword evidence="1" id="KW-1133">Transmembrane helix</keyword>
<evidence type="ECO:0000313" key="3">
    <source>
        <dbReference type="Proteomes" id="UP001171687"/>
    </source>
</evidence>
<dbReference type="EMBL" id="JAUHQC010000004">
    <property type="protein sequence ID" value="MDN4532156.1"/>
    <property type="molecule type" value="Genomic_DNA"/>
</dbReference>
<organism evidence="2 3">
    <name type="scientific">Staphylococcus auricularis</name>
    <dbReference type="NCBI Taxonomy" id="29379"/>
    <lineage>
        <taxon>Bacteria</taxon>
        <taxon>Bacillati</taxon>
        <taxon>Bacillota</taxon>
        <taxon>Bacilli</taxon>
        <taxon>Bacillales</taxon>
        <taxon>Staphylococcaceae</taxon>
        <taxon>Staphylococcus</taxon>
    </lineage>
</organism>
<keyword evidence="1" id="KW-0812">Transmembrane</keyword>
<keyword evidence="1" id="KW-0472">Membrane</keyword>